<sequence length="141" mass="16140">MNKVKDFLYEKESYQIRGACFDVYKAFGGAFKEKIVDRALTKSLAKRGLKVDEQKRINILYDGEKIGTYIPDKIVNDAIILEVKAKSFITKDDIDQFWKYLKGSDYKLGFLVNFGPAKLEIKRVVYDSARPVRRVSASLSA</sequence>
<reference evidence="1 2" key="1">
    <citation type="journal article" date="2016" name="Nat. Commun.">
        <title>Thousands of microbial genomes shed light on interconnected biogeochemical processes in an aquifer system.</title>
        <authorList>
            <person name="Anantharaman K."/>
            <person name="Brown C.T."/>
            <person name="Hug L.A."/>
            <person name="Sharon I."/>
            <person name="Castelle C.J."/>
            <person name="Probst A.J."/>
            <person name="Thomas B.C."/>
            <person name="Singh A."/>
            <person name="Wilkins M.J."/>
            <person name="Karaoz U."/>
            <person name="Brodie E.L."/>
            <person name="Williams K.H."/>
            <person name="Hubbard S.S."/>
            <person name="Banfield J.F."/>
        </authorList>
    </citation>
    <scope>NUCLEOTIDE SEQUENCE [LARGE SCALE GENOMIC DNA]</scope>
</reference>
<dbReference type="NCBIfam" id="TIGR04256">
    <property type="entry name" value="GxxExxY"/>
    <property type="match status" value="1"/>
</dbReference>
<dbReference type="Proteomes" id="UP000176846">
    <property type="component" value="Unassembled WGS sequence"/>
</dbReference>
<evidence type="ECO:0008006" key="3">
    <source>
        <dbReference type="Google" id="ProtNLM"/>
    </source>
</evidence>
<dbReference type="Pfam" id="PF13366">
    <property type="entry name" value="PDDEXK_3"/>
    <property type="match status" value="1"/>
</dbReference>
<comment type="caution">
    <text evidence="1">The sequence shown here is derived from an EMBL/GenBank/DDBJ whole genome shotgun (WGS) entry which is preliminary data.</text>
</comment>
<evidence type="ECO:0000313" key="2">
    <source>
        <dbReference type="Proteomes" id="UP000176846"/>
    </source>
</evidence>
<dbReference type="AlphaFoldDB" id="A0A1F7UXH1"/>
<name>A0A1F7UXH1_9BACT</name>
<accession>A0A1F7UXH1</accession>
<proteinExistence type="predicted"/>
<organism evidence="1 2">
    <name type="scientific">Candidatus Uhrbacteria bacterium RIFCSPLOWO2_01_FULL_47_25</name>
    <dbReference type="NCBI Taxonomy" id="1802402"/>
    <lineage>
        <taxon>Bacteria</taxon>
        <taxon>Candidatus Uhriibacteriota</taxon>
    </lineage>
</organism>
<dbReference type="EMBL" id="MGEK01000004">
    <property type="protein sequence ID" value="OGL82991.1"/>
    <property type="molecule type" value="Genomic_DNA"/>
</dbReference>
<protein>
    <recommendedName>
        <fullName evidence="3">GxxExxY protein</fullName>
    </recommendedName>
</protein>
<gene>
    <name evidence="1" type="ORF">A2936_03495</name>
</gene>
<dbReference type="InterPro" id="IPR026350">
    <property type="entry name" value="GxxExxY"/>
</dbReference>
<evidence type="ECO:0000313" key="1">
    <source>
        <dbReference type="EMBL" id="OGL82991.1"/>
    </source>
</evidence>